<dbReference type="Proteomes" id="UP000006906">
    <property type="component" value="Chromosome 9"/>
</dbReference>
<dbReference type="InParanoid" id="A0A2K3DG30"/>
<sequence length="85" mass="9436">MEHFHLLTRLWSDGDADAEQAMVDKLRQLALQNSDLATEWERLKALPAATLTTFPAKLHQRCSLAGVALPPLDDPQSHHVLKAPS</sequence>
<dbReference type="AlphaFoldDB" id="A0A2K3DG30"/>
<gene>
    <name evidence="1" type="ORF">CHLRE_09g417037v5</name>
</gene>
<reference evidence="1 2" key="1">
    <citation type="journal article" date="2007" name="Science">
        <title>The Chlamydomonas genome reveals the evolution of key animal and plant functions.</title>
        <authorList>
            <person name="Merchant S.S."/>
            <person name="Prochnik S.E."/>
            <person name="Vallon O."/>
            <person name="Harris E.H."/>
            <person name="Karpowicz S.J."/>
            <person name="Witman G.B."/>
            <person name="Terry A."/>
            <person name="Salamov A."/>
            <person name="Fritz-Laylin L.K."/>
            <person name="Marechal-Drouard L."/>
            <person name="Marshall W.F."/>
            <person name="Qu L.H."/>
            <person name="Nelson D.R."/>
            <person name="Sanderfoot A.A."/>
            <person name="Spalding M.H."/>
            <person name="Kapitonov V.V."/>
            <person name="Ren Q."/>
            <person name="Ferris P."/>
            <person name="Lindquist E."/>
            <person name="Shapiro H."/>
            <person name="Lucas S.M."/>
            <person name="Grimwood J."/>
            <person name="Schmutz J."/>
            <person name="Cardol P."/>
            <person name="Cerutti H."/>
            <person name="Chanfreau G."/>
            <person name="Chen C.L."/>
            <person name="Cognat V."/>
            <person name="Croft M.T."/>
            <person name="Dent R."/>
            <person name="Dutcher S."/>
            <person name="Fernandez E."/>
            <person name="Fukuzawa H."/>
            <person name="Gonzalez-Ballester D."/>
            <person name="Gonzalez-Halphen D."/>
            <person name="Hallmann A."/>
            <person name="Hanikenne M."/>
            <person name="Hippler M."/>
            <person name="Inwood W."/>
            <person name="Jabbari K."/>
            <person name="Kalanon M."/>
            <person name="Kuras R."/>
            <person name="Lefebvre P.A."/>
            <person name="Lemaire S.D."/>
            <person name="Lobanov A.V."/>
            <person name="Lohr M."/>
            <person name="Manuell A."/>
            <person name="Meier I."/>
            <person name="Mets L."/>
            <person name="Mittag M."/>
            <person name="Mittelmeier T."/>
            <person name="Moroney J.V."/>
            <person name="Moseley J."/>
            <person name="Napoli C."/>
            <person name="Nedelcu A.M."/>
            <person name="Niyogi K."/>
            <person name="Novoselov S.V."/>
            <person name="Paulsen I.T."/>
            <person name="Pazour G."/>
            <person name="Purton S."/>
            <person name="Ral J.P."/>
            <person name="Riano-Pachon D.M."/>
            <person name="Riekhof W."/>
            <person name="Rymarquis L."/>
            <person name="Schroda M."/>
            <person name="Stern D."/>
            <person name="Umen J."/>
            <person name="Willows R."/>
            <person name="Wilson N."/>
            <person name="Zimmer S.L."/>
            <person name="Allmer J."/>
            <person name="Balk J."/>
            <person name="Bisova K."/>
            <person name="Chen C.J."/>
            <person name="Elias M."/>
            <person name="Gendler K."/>
            <person name="Hauser C."/>
            <person name="Lamb M.R."/>
            <person name="Ledford H."/>
            <person name="Long J.C."/>
            <person name="Minagawa J."/>
            <person name="Page M.D."/>
            <person name="Pan J."/>
            <person name="Pootakham W."/>
            <person name="Roje S."/>
            <person name="Rose A."/>
            <person name="Stahlberg E."/>
            <person name="Terauchi A.M."/>
            <person name="Yang P."/>
            <person name="Ball S."/>
            <person name="Bowler C."/>
            <person name="Dieckmann C.L."/>
            <person name="Gladyshev V.N."/>
            <person name="Green P."/>
            <person name="Jorgensen R."/>
            <person name="Mayfield S."/>
            <person name="Mueller-Roeber B."/>
            <person name="Rajamani S."/>
            <person name="Sayre R.T."/>
            <person name="Brokstein P."/>
            <person name="Dubchak I."/>
            <person name="Goodstein D."/>
            <person name="Hornick L."/>
            <person name="Huang Y.W."/>
            <person name="Jhaveri J."/>
            <person name="Luo Y."/>
            <person name="Martinez D."/>
            <person name="Ngau W.C."/>
            <person name="Otillar B."/>
            <person name="Poliakov A."/>
            <person name="Porter A."/>
            <person name="Szajkowski L."/>
            <person name="Werner G."/>
            <person name="Zhou K."/>
            <person name="Grigoriev I.V."/>
            <person name="Rokhsar D.S."/>
            <person name="Grossman A.R."/>
        </authorList>
    </citation>
    <scope>NUCLEOTIDE SEQUENCE [LARGE SCALE GENOMIC DNA]</scope>
    <source>
        <strain evidence="2">CC-503</strain>
    </source>
</reference>
<dbReference type="PaxDb" id="3055-EDP00868"/>
<dbReference type="RefSeq" id="XP_042921687.1">
    <property type="nucleotide sequence ID" value="XM_043066391.1"/>
</dbReference>
<evidence type="ECO:0000313" key="2">
    <source>
        <dbReference type="Proteomes" id="UP000006906"/>
    </source>
</evidence>
<organism evidence="1 2">
    <name type="scientific">Chlamydomonas reinhardtii</name>
    <name type="common">Chlamydomonas smithii</name>
    <dbReference type="NCBI Taxonomy" id="3055"/>
    <lineage>
        <taxon>Eukaryota</taxon>
        <taxon>Viridiplantae</taxon>
        <taxon>Chlorophyta</taxon>
        <taxon>core chlorophytes</taxon>
        <taxon>Chlorophyceae</taxon>
        <taxon>CS clade</taxon>
        <taxon>Chlamydomonadales</taxon>
        <taxon>Chlamydomonadaceae</taxon>
        <taxon>Chlamydomonas</taxon>
    </lineage>
</organism>
<name>A0A2K3DG30_CHLRE</name>
<proteinExistence type="predicted"/>
<dbReference type="EMBL" id="CM008970">
    <property type="protein sequence ID" value="PNW79486.1"/>
    <property type="molecule type" value="Genomic_DNA"/>
</dbReference>
<dbReference type="KEGG" id="cre:CHLRE_09g417037v5"/>
<evidence type="ECO:0000313" key="1">
    <source>
        <dbReference type="EMBL" id="PNW79486.1"/>
    </source>
</evidence>
<protein>
    <submittedName>
        <fullName evidence="1">Uncharacterized protein</fullName>
    </submittedName>
</protein>
<keyword evidence="2" id="KW-1185">Reference proteome</keyword>
<dbReference type="Gramene" id="PNW79486">
    <property type="protein sequence ID" value="PNW79486"/>
    <property type="gene ID" value="CHLRE_09g417037v5"/>
</dbReference>
<accession>A0A2K3DG30</accession>
<dbReference type="GeneID" id="66054926"/>